<evidence type="ECO:0000313" key="2">
    <source>
        <dbReference type="EMBL" id="MBC9718891.1"/>
    </source>
</evidence>
<proteinExistence type="predicted"/>
<protein>
    <submittedName>
        <fullName evidence="2">Uncharacterized protein</fullName>
    </submittedName>
</protein>
<keyword evidence="1" id="KW-0472">Membrane</keyword>
<reference evidence="2 3" key="1">
    <citation type="submission" date="2020-08" db="EMBL/GenBank/DDBJ databases">
        <title>Genemic of Streptomyces polyaspartic.</title>
        <authorList>
            <person name="Liu W."/>
        </authorList>
    </citation>
    <scope>NUCLEOTIDE SEQUENCE [LARGE SCALE GENOMIC DNA]</scope>
    <source>
        <strain evidence="2 3">TRM66268-LWL</strain>
    </source>
</reference>
<evidence type="ECO:0000313" key="3">
    <source>
        <dbReference type="Proteomes" id="UP000642284"/>
    </source>
</evidence>
<keyword evidence="1" id="KW-1133">Transmembrane helix</keyword>
<evidence type="ECO:0000256" key="1">
    <source>
        <dbReference type="SAM" id="Phobius"/>
    </source>
</evidence>
<name>A0ABR7STT2_9ACTN</name>
<feature type="transmembrane region" description="Helical" evidence="1">
    <location>
        <begin position="47"/>
        <end position="68"/>
    </location>
</feature>
<keyword evidence="3" id="KW-1185">Reference proteome</keyword>
<feature type="transmembrane region" description="Helical" evidence="1">
    <location>
        <begin position="6"/>
        <end position="26"/>
    </location>
</feature>
<sequence length="69" mass="7140">MTGDAFELTWGVVATAGGTILALDAWGAAERFQAMSYAYRSWPASVTTCRVAGGLFMIAGVVTLVAALP</sequence>
<keyword evidence="1" id="KW-0812">Transmembrane</keyword>
<dbReference type="EMBL" id="JACTVJ010000030">
    <property type="protein sequence ID" value="MBC9718891.1"/>
    <property type="molecule type" value="Genomic_DNA"/>
</dbReference>
<gene>
    <name evidence="2" type="ORF">H9Y04_40825</name>
</gene>
<comment type="caution">
    <text evidence="2">The sequence shown here is derived from an EMBL/GenBank/DDBJ whole genome shotgun (WGS) entry which is preliminary data.</text>
</comment>
<accession>A0ABR7STT2</accession>
<dbReference type="Proteomes" id="UP000642284">
    <property type="component" value="Unassembled WGS sequence"/>
</dbReference>
<organism evidence="2 3">
    <name type="scientific">Streptomyces polyasparticus</name>
    <dbReference type="NCBI Taxonomy" id="2767826"/>
    <lineage>
        <taxon>Bacteria</taxon>
        <taxon>Bacillati</taxon>
        <taxon>Actinomycetota</taxon>
        <taxon>Actinomycetes</taxon>
        <taxon>Kitasatosporales</taxon>
        <taxon>Streptomycetaceae</taxon>
        <taxon>Streptomyces</taxon>
    </lineage>
</organism>